<dbReference type="SMART" id="SM00387">
    <property type="entry name" value="HATPase_c"/>
    <property type="match status" value="1"/>
</dbReference>
<dbReference type="PANTHER" id="PTHR43065:SF34">
    <property type="entry name" value="SPORULATION KINASE A"/>
    <property type="match status" value="1"/>
</dbReference>
<dbReference type="RefSeq" id="WP_199021598.1">
    <property type="nucleotide sequence ID" value="NZ_JAELUP010000113.1"/>
</dbReference>
<keyword evidence="5" id="KW-0547">Nucleotide-binding</keyword>
<dbReference type="Pfam" id="PF00512">
    <property type="entry name" value="HisKA"/>
    <property type="match status" value="1"/>
</dbReference>
<dbReference type="Proteomes" id="UP000640274">
    <property type="component" value="Unassembled WGS sequence"/>
</dbReference>
<name>A0A934J3B4_9BACL</name>
<evidence type="ECO:0000313" key="12">
    <source>
        <dbReference type="EMBL" id="MBJ6363991.1"/>
    </source>
</evidence>
<evidence type="ECO:0000313" key="13">
    <source>
        <dbReference type="Proteomes" id="UP000640274"/>
    </source>
</evidence>
<dbReference type="SMART" id="SM00091">
    <property type="entry name" value="PAS"/>
    <property type="match status" value="4"/>
</dbReference>
<dbReference type="InterPro" id="IPR004358">
    <property type="entry name" value="Sig_transdc_His_kin-like_C"/>
</dbReference>
<accession>A0A934J3B4</accession>
<dbReference type="Pfam" id="PF08448">
    <property type="entry name" value="PAS_4"/>
    <property type="match status" value="1"/>
</dbReference>
<feature type="domain" description="Histidine kinase" evidence="9">
    <location>
        <begin position="515"/>
        <end position="720"/>
    </location>
</feature>
<dbReference type="EMBL" id="JAELUP010000113">
    <property type="protein sequence ID" value="MBJ6363991.1"/>
    <property type="molecule type" value="Genomic_DNA"/>
</dbReference>
<reference evidence="12" key="1">
    <citation type="submission" date="2020-12" db="EMBL/GenBank/DDBJ databases">
        <authorList>
            <person name="Huq M.A."/>
        </authorList>
    </citation>
    <scope>NUCLEOTIDE SEQUENCE</scope>
    <source>
        <strain evidence="12">MAHUQ-46</strain>
    </source>
</reference>
<dbReference type="AlphaFoldDB" id="A0A934J3B4"/>
<dbReference type="PROSITE" id="PS50109">
    <property type="entry name" value="HIS_KIN"/>
    <property type="match status" value="1"/>
</dbReference>
<evidence type="ECO:0000259" key="9">
    <source>
        <dbReference type="PROSITE" id="PS50109"/>
    </source>
</evidence>
<evidence type="ECO:0000256" key="8">
    <source>
        <dbReference type="ARBA" id="ARBA00023012"/>
    </source>
</evidence>
<feature type="domain" description="PAC" evidence="11">
    <location>
        <begin position="450"/>
        <end position="502"/>
    </location>
</feature>
<dbReference type="CDD" id="cd00082">
    <property type="entry name" value="HisKA"/>
    <property type="match status" value="1"/>
</dbReference>
<dbReference type="CDD" id="cd00130">
    <property type="entry name" value="PAS"/>
    <property type="match status" value="4"/>
</dbReference>
<dbReference type="InterPro" id="IPR005467">
    <property type="entry name" value="His_kinase_dom"/>
</dbReference>
<evidence type="ECO:0000259" key="10">
    <source>
        <dbReference type="PROSITE" id="PS50112"/>
    </source>
</evidence>
<organism evidence="12 13">
    <name type="scientific">Paenibacillus roseus</name>
    <dbReference type="NCBI Taxonomy" id="2798579"/>
    <lineage>
        <taxon>Bacteria</taxon>
        <taxon>Bacillati</taxon>
        <taxon>Bacillota</taxon>
        <taxon>Bacilli</taxon>
        <taxon>Bacillales</taxon>
        <taxon>Paenibacillaceae</taxon>
        <taxon>Paenibacillus</taxon>
    </lineage>
</organism>
<feature type="domain" description="PAS" evidence="10">
    <location>
        <begin position="12"/>
        <end position="60"/>
    </location>
</feature>
<evidence type="ECO:0000256" key="4">
    <source>
        <dbReference type="ARBA" id="ARBA00022679"/>
    </source>
</evidence>
<keyword evidence="13" id="KW-1185">Reference proteome</keyword>
<dbReference type="PANTHER" id="PTHR43065">
    <property type="entry name" value="SENSOR HISTIDINE KINASE"/>
    <property type="match status" value="1"/>
</dbReference>
<dbReference type="SUPFAM" id="SSF47384">
    <property type="entry name" value="Homodimeric domain of signal transducing histidine kinase"/>
    <property type="match status" value="1"/>
</dbReference>
<dbReference type="PRINTS" id="PR00344">
    <property type="entry name" value="BCTRLSENSOR"/>
</dbReference>
<evidence type="ECO:0000259" key="11">
    <source>
        <dbReference type="PROSITE" id="PS50113"/>
    </source>
</evidence>
<dbReference type="SMART" id="SM00086">
    <property type="entry name" value="PAC"/>
    <property type="match status" value="3"/>
</dbReference>
<evidence type="ECO:0000256" key="2">
    <source>
        <dbReference type="ARBA" id="ARBA00012438"/>
    </source>
</evidence>
<dbReference type="PROSITE" id="PS50112">
    <property type="entry name" value="PAS"/>
    <property type="match status" value="3"/>
</dbReference>
<feature type="domain" description="PAS" evidence="10">
    <location>
        <begin position="127"/>
        <end position="183"/>
    </location>
</feature>
<keyword evidence="6" id="KW-0418">Kinase</keyword>
<dbReference type="Gene3D" id="1.10.287.130">
    <property type="match status" value="1"/>
</dbReference>
<dbReference type="Pfam" id="PF08447">
    <property type="entry name" value="PAS_3"/>
    <property type="match status" value="3"/>
</dbReference>
<comment type="catalytic activity">
    <reaction evidence="1">
        <text>ATP + protein L-histidine = ADP + protein N-phospho-L-histidine.</text>
        <dbReference type="EC" id="2.7.13.3"/>
    </reaction>
</comment>
<keyword evidence="3" id="KW-0597">Phosphoprotein</keyword>
<keyword evidence="8" id="KW-0902">Two-component regulatory system</keyword>
<dbReference type="InterPro" id="IPR003594">
    <property type="entry name" value="HATPase_dom"/>
</dbReference>
<dbReference type="Pfam" id="PF02518">
    <property type="entry name" value="HATPase_c"/>
    <property type="match status" value="1"/>
</dbReference>
<dbReference type="InterPro" id="IPR035965">
    <property type="entry name" value="PAS-like_dom_sf"/>
</dbReference>
<dbReference type="InterPro" id="IPR036890">
    <property type="entry name" value="HATPase_C_sf"/>
</dbReference>
<feature type="domain" description="PAS" evidence="10">
    <location>
        <begin position="267"/>
        <end position="319"/>
    </location>
</feature>
<protein>
    <recommendedName>
        <fullName evidence="2">histidine kinase</fullName>
        <ecNumber evidence="2">2.7.13.3</ecNumber>
    </recommendedName>
</protein>
<dbReference type="PROSITE" id="PS50113">
    <property type="entry name" value="PAC"/>
    <property type="match status" value="1"/>
</dbReference>
<dbReference type="SMART" id="SM00388">
    <property type="entry name" value="HisKA"/>
    <property type="match status" value="1"/>
</dbReference>
<sequence length="722" mass="82313">MDASQIGFGFQSLEALEALFDGMPDGCLVLDKQWRIVFVNTTVANRLSVSKEALIGKDAVELFPEALNYRLFSSYPEQISIQECLVFTDYYAPENQWFEATVYPSQIGILIILRNLNAIRPVMPENSRQLFKMLPHHGTDIVCYTDQEGKFKYVSPAAFKLLGYRPFTLVGDDALNLVHPDDRLHIGAALHGSSLKGSDELQFTCRLRHTNVLYYWFEASVRRITGPENERGYNFISIWRNITRRKELEERLSITSRLGRIGCWERNSDNVYTYWSPEMFTIFGMESDTPPDINQFMEYVYPDDRDKVRAIIERANLQGLGYLYECEFRILPPGKDIRYLRVQSENLEKSGGEWVSIGVIQDVTESKGSEMEIKRMRDNLRLSQRMAGLGYFDYNLRTRKLVWSEELMNMIEVDEAKFAYTGNDFIQLVHPDDLERVQQEIDICLSGGPFDSHFRMITPQGRSIQIHSLGMLMLDERGEPLSMFGIVQNVSGQKQTEELLRLSEKLSAAGQLAAGIAHEIRNPLTALKGFTKLLLSAEGDSRARYYEIMQSEFERIELIVGELLMLAKPQTAQYKLNELGHIIEEVVELLITQANLSNVAILIELERDIPSLYCEANQLKQVFVNIIQNAIEAMPKGGLLKVRLYMESGQICADFIDEGVGIHTSQLPRIGQPFYTTKDKGTGLGMLVSMNIIQDHHGTIEYTSEQGIGTTVHVTFPVRHKI</sequence>
<proteinExistence type="predicted"/>
<dbReference type="GO" id="GO:0000155">
    <property type="term" value="F:phosphorelay sensor kinase activity"/>
    <property type="evidence" value="ECO:0007669"/>
    <property type="project" value="InterPro"/>
</dbReference>
<dbReference type="Gene3D" id="3.30.450.20">
    <property type="entry name" value="PAS domain"/>
    <property type="match status" value="4"/>
</dbReference>
<evidence type="ECO:0000256" key="6">
    <source>
        <dbReference type="ARBA" id="ARBA00022777"/>
    </source>
</evidence>
<dbReference type="InterPro" id="IPR001610">
    <property type="entry name" value="PAC"/>
</dbReference>
<comment type="caution">
    <text evidence="12">The sequence shown here is derived from an EMBL/GenBank/DDBJ whole genome shotgun (WGS) entry which is preliminary data.</text>
</comment>
<dbReference type="Gene3D" id="2.10.70.100">
    <property type="match status" value="1"/>
</dbReference>
<dbReference type="EC" id="2.7.13.3" evidence="2"/>
<gene>
    <name evidence="12" type="ORF">JFN88_22500</name>
</gene>
<dbReference type="InterPro" id="IPR036097">
    <property type="entry name" value="HisK_dim/P_sf"/>
</dbReference>
<dbReference type="SUPFAM" id="SSF55874">
    <property type="entry name" value="ATPase domain of HSP90 chaperone/DNA topoisomerase II/histidine kinase"/>
    <property type="match status" value="1"/>
</dbReference>
<dbReference type="InterPro" id="IPR003661">
    <property type="entry name" value="HisK_dim/P_dom"/>
</dbReference>
<dbReference type="InterPro" id="IPR000700">
    <property type="entry name" value="PAS-assoc_C"/>
</dbReference>
<dbReference type="NCBIfam" id="TIGR00229">
    <property type="entry name" value="sensory_box"/>
    <property type="match status" value="2"/>
</dbReference>
<dbReference type="InterPro" id="IPR000014">
    <property type="entry name" value="PAS"/>
</dbReference>
<evidence type="ECO:0000256" key="3">
    <source>
        <dbReference type="ARBA" id="ARBA00022553"/>
    </source>
</evidence>
<dbReference type="Gene3D" id="3.30.565.10">
    <property type="entry name" value="Histidine kinase-like ATPase, C-terminal domain"/>
    <property type="match status" value="1"/>
</dbReference>
<keyword evidence="7" id="KW-0067">ATP-binding</keyword>
<evidence type="ECO:0000256" key="7">
    <source>
        <dbReference type="ARBA" id="ARBA00022840"/>
    </source>
</evidence>
<keyword evidence="4" id="KW-0808">Transferase</keyword>
<dbReference type="InterPro" id="IPR013655">
    <property type="entry name" value="PAS_fold_3"/>
</dbReference>
<dbReference type="SUPFAM" id="SSF55785">
    <property type="entry name" value="PYP-like sensor domain (PAS domain)"/>
    <property type="match status" value="4"/>
</dbReference>
<dbReference type="GO" id="GO:0005524">
    <property type="term" value="F:ATP binding"/>
    <property type="evidence" value="ECO:0007669"/>
    <property type="project" value="UniProtKB-KW"/>
</dbReference>
<evidence type="ECO:0000256" key="1">
    <source>
        <dbReference type="ARBA" id="ARBA00000085"/>
    </source>
</evidence>
<dbReference type="InterPro" id="IPR013656">
    <property type="entry name" value="PAS_4"/>
</dbReference>
<evidence type="ECO:0000256" key="5">
    <source>
        <dbReference type="ARBA" id="ARBA00022741"/>
    </source>
</evidence>